<dbReference type="EMBL" id="JAATOP010000008">
    <property type="protein sequence ID" value="NIY73168.1"/>
    <property type="molecule type" value="Genomic_DNA"/>
</dbReference>
<protein>
    <submittedName>
        <fullName evidence="1">N-formylglutamate amidohydrolase</fullName>
    </submittedName>
</protein>
<dbReference type="SUPFAM" id="SSF53187">
    <property type="entry name" value="Zn-dependent exopeptidases"/>
    <property type="match status" value="1"/>
</dbReference>
<keyword evidence="2" id="KW-1185">Reference proteome</keyword>
<dbReference type="Gene3D" id="3.40.630.40">
    <property type="entry name" value="Zn-dependent exopeptidases"/>
    <property type="match status" value="1"/>
</dbReference>
<name>A0ABX0W2Q0_9RHOB</name>
<evidence type="ECO:0000313" key="2">
    <source>
        <dbReference type="Proteomes" id="UP000709466"/>
    </source>
</evidence>
<evidence type="ECO:0000313" key="1">
    <source>
        <dbReference type="EMBL" id="NIY73168.1"/>
    </source>
</evidence>
<dbReference type="RefSeq" id="WP_167638697.1">
    <property type="nucleotide sequence ID" value="NZ_JAATOP010000008.1"/>
</dbReference>
<accession>A0ABX0W2Q0</accession>
<reference evidence="1 2" key="1">
    <citation type="submission" date="2020-03" db="EMBL/GenBank/DDBJ databases">
        <title>Bacterial isolates of synthetic phycosphere.</title>
        <authorList>
            <person name="Fu H."/>
            <person name="Moran M.A."/>
        </authorList>
    </citation>
    <scope>NUCLEOTIDE SEQUENCE [LARGE SCALE GENOMIC DNA]</scope>
    <source>
        <strain evidence="1 2">HF1</strain>
    </source>
</reference>
<comment type="caution">
    <text evidence="1">The sequence shown here is derived from an EMBL/GenBank/DDBJ whole genome shotgun (WGS) entry which is preliminary data.</text>
</comment>
<dbReference type="Proteomes" id="UP000709466">
    <property type="component" value="Unassembled WGS sequence"/>
</dbReference>
<dbReference type="InterPro" id="IPR007709">
    <property type="entry name" value="N-FG_amidohydro"/>
</dbReference>
<sequence length="285" mass="31682">MTVQPFEVLEPIRLTTSVLFASPHSGQNYQDAFGDEVQLTRPVLRSSEDAFVDRLFDYAPELGATMLCATFPRAYVDLNRSSDELDPALIEGIRRVSHNPRVVSGLGVIPRVVSGGRAIYCGKLPMAEAKRRLAMIWHPYHEKLQELMDRNSALFGESILVDCHSMPHEALECSRQTGGTPEIVIGDRFGASASQRLVQQIAAAFRDEGLTVAHNTPFAGAFSTVTYGRPSRRQHAIQIEIDRSLYMDEATLTPHIDFPDFRAMLRRVSTKIAALGEREMPLAAE</sequence>
<gene>
    <name evidence="1" type="ORF">HCZ30_12100</name>
</gene>
<dbReference type="Pfam" id="PF05013">
    <property type="entry name" value="FGase"/>
    <property type="match status" value="1"/>
</dbReference>
<organism evidence="1 2">
    <name type="scientific">Marivivens donghaensis</name>
    <dbReference type="NCBI Taxonomy" id="1699413"/>
    <lineage>
        <taxon>Bacteria</taxon>
        <taxon>Pseudomonadati</taxon>
        <taxon>Pseudomonadota</taxon>
        <taxon>Alphaproteobacteria</taxon>
        <taxon>Rhodobacterales</taxon>
        <taxon>Paracoccaceae</taxon>
        <taxon>Marivivens group</taxon>
        <taxon>Marivivens</taxon>
    </lineage>
</organism>
<proteinExistence type="predicted"/>